<keyword evidence="1" id="KW-0175">Coiled coil</keyword>
<evidence type="ECO:0000313" key="2">
    <source>
        <dbReference type="EMBL" id="CAB9518633.1"/>
    </source>
</evidence>
<dbReference type="Proteomes" id="UP001153069">
    <property type="component" value="Unassembled WGS sequence"/>
</dbReference>
<keyword evidence="3" id="KW-1185">Reference proteome</keyword>
<feature type="coiled-coil region" evidence="1">
    <location>
        <begin position="42"/>
        <end position="80"/>
    </location>
</feature>
<dbReference type="AlphaFoldDB" id="A0A9N8HKK3"/>
<protein>
    <submittedName>
        <fullName evidence="2">Uncharacterized protein</fullName>
    </submittedName>
</protein>
<accession>A0A9N8HKK3</accession>
<evidence type="ECO:0000313" key="3">
    <source>
        <dbReference type="Proteomes" id="UP001153069"/>
    </source>
</evidence>
<sequence length="202" mass="22742">MSRAAKKKAEIDEAVGDAAVLLKISKKGGGMTAHSALRLAGVSTEDRQNKALQKRVHRARDKLHDQRKKLTTEFDQMELAEEDHPFPSSQESVIPIVPRLPKQLNMRKTSKQAAAQRKANVQVKDLKGKLFMEACEAVKEENEKEQRFLAEGMAYRKKSSEAICGEINARPLAQAHDIKIVARSVRNAIQENLSFPWRMESK</sequence>
<proteinExistence type="predicted"/>
<gene>
    <name evidence="2" type="ORF">SEMRO_951_G223810.1</name>
</gene>
<evidence type="ECO:0000256" key="1">
    <source>
        <dbReference type="SAM" id="Coils"/>
    </source>
</evidence>
<reference evidence="2" key="1">
    <citation type="submission" date="2020-06" db="EMBL/GenBank/DDBJ databases">
        <authorList>
            <consortium name="Plant Systems Biology data submission"/>
        </authorList>
    </citation>
    <scope>NUCLEOTIDE SEQUENCE</scope>
    <source>
        <strain evidence="2">D6</strain>
    </source>
</reference>
<name>A0A9N8HKK3_9STRA</name>
<organism evidence="2 3">
    <name type="scientific">Seminavis robusta</name>
    <dbReference type="NCBI Taxonomy" id="568900"/>
    <lineage>
        <taxon>Eukaryota</taxon>
        <taxon>Sar</taxon>
        <taxon>Stramenopiles</taxon>
        <taxon>Ochrophyta</taxon>
        <taxon>Bacillariophyta</taxon>
        <taxon>Bacillariophyceae</taxon>
        <taxon>Bacillariophycidae</taxon>
        <taxon>Naviculales</taxon>
        <taxon>Naviculaceae</taxon>
        <taxon>Seminavis</taxon>
    </lineage>
</organism>
<comment type="caution">
    <text evidence="2">The sequence shown here is derived from an EMBL/GenBank/DDBJ whole genome shotgun (WGS) entry which is preliminary data.</text>
</comment>
<dbReference type="EMBL" id="CAICTM010000949">
    <property type="protein sequence ID" value="CAB9518633.1"/>
    <property type="molecule type" value="Genomic_DNA"/>
</dbReference>